<evidence type="ECO:0000259" key="7">
    <source>
        <dbReference type="PROSITE" id="PS01124"/>
    </source>
</evidence>
<evidence type="ECO:0000256" key="4">
    <source>
        <dbReference type="ARBA" id="ARBA00023163"/>
    </source>
</evidence>
<dbReference type="Pfam" id="PF00072">
    <property type="entry name" value="Response_reg"/>
    <property type="match status" value="1"/>
</dbReference>
<dbReference type="PROSITE" id="PS01124">
    <property type="entry name" value="HTH_ARAC_FAMILY_2"/>
    <property type="match status" value="1"/>
</dbReference>
<name>A0ABQ0AU38_9FIRM</name>
<feature type="domain" description="HTH araC/xylS-type" evidence="7">
    <location>
        <begin position="425"/>
        <end position="523"/>
    </location>
</feature>
<dbReference type="PROSITE" id="PS50110">
    <property type="entry name" value="RESPONSE_REGULATORY"/>
    <property type="match status" value="1"/>
</dbReference>
<dbReference type="PROSITE" id="PS00041">
    <property type="entry name" value="HTH_ARAC_FAMILY_1"/>
    <property type="match status" value="1"/>
</dbReference>
<comment type="caution">
    <text evidence="6">Lacks conserved residue(s) required for the propagation of feature annotation.</text>
</comment>
<dbReference type="SMART" id="SM00342">
    <property type="entry name" value="HTH_ARAC"/>
    <property type="match status" value="1"/>
</dbReference>
<evidence type="ECO:0000256" key="6">
    <source>
        <dbReference type="PROSITE-ProRule" id="PRU00169"/>
    </source>
</evidence>
<dbReference type="EMBL" id="BAABXL010000001">
    <property type="protein sequence ID" value="GAA6267548.1"/>
    <property type="molecule type" value="Genomic_DNA"/>
</dbReference>
<accession>A0ABQ0AU38</accession>
<evidence type="ECO:0000256" key="2">
    <source>
        <dbReference type="ARBA" id="ARBA00023015"/>
    </source>
</evidence>
<dbReference type="Gene3D" id="1.10.10.60">
    <property type="entry name" value="Homeodomain-like"/>
    <property type="match status" value="2"/>
</dbReference>
<dbReference type="PRINTS" id="PR00032">
    <property type="entry name" value="HTHARAC"/>
</dbReference>
<dbReference type="Proteomes" id="UP001600894">
    <property type="component" value="Unassembled WGS sequence"/>
</dbReference>
<dbReference type="InterPro" id="IPR011006">
    <property type="entry name" value="CheY-like_superfamily"/>
</dbReference>
<evidence type="ECO:0000313" key="9">
    <source>
        <dbReference type="EMBL" id="GAA6267548.1"/>
    </source>
</evidence>
<dbReference type="SMART" id="SM00448">
    <property type="entry name" value="REC"/>
    <property type="match status" value="1"/>
</dbReference>
<sequence>MKILLIDSEAEEIRKLKNQIDWESYGIESAATAYSEKTAKETAKNQQPELVFCSTQIAEDGGFSLLAKIKSLVPGVGIVLMGRGFSEEIFRRLLYLEAVDYLKKPVSEEEFSQAVERFKKRRLKQQEEREEKRYGRYWKNNQRMIQEMFWKKLCLNRIPGGPEEIEAAAEEVDANLDKDCRYRMVLITFANEDEMRSAWGEDLCQAAVQNLARAFVKKTGDSSKVIVIYTRVVILLDEEEFDTAQERCRILADRCRSEFKAELLCYLSEPVFCEQIADTYSCLLTYSKDDVLQQNRIICVGKQSGGEKREIIVLPETWGELLYTKEPQRLVREVEKFLVPLARQGHLSEQNFRIFQQDMLQLFFTYMEKKEMRAHELYDNHEIYRLYKIAILSIDGMCRWVSKCTEYITGQNRPREAAQGAEVVRKVKEYIRSNLKNDITMEQIAGVTHLNPDYTTRIFRSKTGMTVRGYLIKKRMERAKTLLQTTGLSVSEIAMESGYDNFSYFIRVFRQYFGVTPRQFRKGAEQRRITETEKDNSEK</sequence>
<comment type="function">
    <text evidence="5">May play the central regulatory role in sporulation. It may be an element of the effector pathway responsible for the activation of sporulation genes in response to nutritional stress. Spo0A may act in concert with spo0H (a sigma factor) to control the expression of some genes that are critical to the sporulation process.</text>
</comment>
<dbReference type="RefSeq" id="WP_390469253.1">
    <property type="nucleotide sequence ID" value="NZ_BAABXL010000001.1"/>
</dbReference>
<dbReference type="InterPro" id="IPR001789">
    <property type="entry name" value="Sig_transdc_resp-reg_receiver"/>
</dbReference>
<evidence type="ECO:0000256" key="5">
    <source>
        <dbReference type="ARBA" id="ARBA00024867"/>
    </source>
</evidence>
<dbReference type="SUPFAM" id="SSF46689">
    <property type="entry name" value="Homeodomain-like"/>
    <property type="match status" value="2"/>
</dbReference>
<protein>
    <recommendedName>
        <fullName evidence="1">Stage 0 sporulation protein A homolog</fullName>
    </recommendedName>
</protein>
<dbReference type="InterPro" id="IPR018062">
    <property type="entry name" value="HTH_AraC-typ_CS"/>
</dbReference>
<evidence type="ECO:0000259" key="8">
    <source>
        <dbReference type="PROSITE" id="PS50110"/>
    </source>
</evidence>
<proteinExistence type="predicted"/>
<dbReference type="InterPro" id="IPR009057">
    <property type="entry name" value="Homeodomain-like_sf"/>
</dbReference>
<keyword evidence="10" id="KW-1185">Reference proteome</keyword>
<comment type="caution">
    <text evidence="9">The sequence shown here is derived from an EMBL/GenBank/DDBJ whole genome shotgun (WGS) entry which is preliminary data.</text>
</comment>
<gene>
    <name evidence="9" type="ORF">F130042H8_06080</name>
</gene>
<keyword evidence="2" id="KW-0805">Transcription regulation</keyword>
<keyword evidence="4" id="KW-0804">Transcription</keyword>
<organism evidence="9 10">
    <name type="scientific">Enterocloster alcoholdehydrogenati</name>
    <dbReference type="NCBI Taxonomy" id="2547410"/>
    <lineage>
        <taxon>Bacteria</taxon>
        <taxon>Bacillati</taxon>
        <taxon>Bacillota</taxon>
        <taxon>Clostridia</taxon>
        <taxon>Lachnospirales</taxon>
        <taxon>Lachnospiraceae</taxon>
        <taxon>Enterocloster</taxon>
    </lineage>
</organism>
<dbReference type="SUPFAM" id="SSF52172">
    <property type="entry name" value="CheY-like"/>
    <property type="match status" value="1"/>
</dbReference>
<feature type="domain" description="Response regulatory" evidence="8">
    <location>
        <begin position="2"/>
        <end position="119"/>
    </location>
</feature>
<dbReference type="Pfam" id="PF12833">
    <property type="entry name" value="HTH_18"/>
    <property type="match status" value="1"/>
</dbReference>
<dbReference type="InterPro" id="IPR018060">
    <property type="entry name" value="HTH_AraC"/>
</dbReference>
<evidence type="ECO:0000256" key="1">
    <source>
        <dbReference type="ARBA" id="ARBA00018672"/>
    </source>
</evidence>
<dbReference type="InterPro" id="IPR020449">
    <property type="entry name" value="Tscrpt_reg_AraC-type_HTH"/>
</dbReference>
<reference evidence="9 10" key="1">
    <citation type="submission" date="2024-04" db="EMBL/GenBank/DDBJ databases">
        <title>Defined microbial consortia suppress multidrug-resistant proinflammatory Enterobacteriaceae via ecological control.</title>
        <authorList>
            <person name="Furuichi M."/>
            <person name="Kawaguchi T."/>
            <person name="Pust M."/>
            <person name="Yasuma K."/>
            <person name="Plichta D."/>
            <person name="Hasegawa N."/>
            <person name="Ohya T."/>
            <person name="Bhattarai S."/>
            <person name="Sasajima S."/>
            <person name="Aoto Y."/>
            <person name="Tuganbaev T."/>
            <person name="Yaginuma M."/>
            <person name="Ueda M."/>
            <person name="Okahashi N."/>
            <person name="Amafuji K."/>
            <person name="Kiridooshi Y."/>
            <person name="Sugita K."/>
            <person name="Strazar M."/>
            <person name="Skelly A."/>
            <person name="Suda W."/>
            <person name="Hattori M."/>
            <person name="Nakamoto N."/>
            <person name="Caballero S."/>
            <person name="Norman J."/>
            <person name="Olle B."/>
            <person name="Tanoue T."/>
            <person name="Arita M."/>
            <person name="Bucci V."/>
            <person name="Atarashi K."/>
            <person name="Xavier R."/>
            <person name="Honda K."/>
        </authorList>
    </citation>
    <scope>NUCLEOTIDE SEQUENCE [LARGE SCALE GENOMIC DNA]</scope>
    <source>
        <strain evidence="10">f13</strain>
    </source>
</reference>
<keyword evidence="3" id="KW-0238">DNA-binding</keyword>
<dbReference type="PANTHER" id="PTHR43280:SF2">
    <property type="entry name" value="HTH-TYPE TRANSCRIPTIONAL REGULATOR EXSA"/>
    <property type="match status" value="1"/>
</dbReference>
<dbReference type="Gene3D" id="3.40.50.2300">
    <property type="match status" value="1"/>
</dbReference>
<evidence type="ECO:0000313" key="10">
    <source>
        <dbReference type="Proteomes" id="UP001600894"/>
    </source>
</evidence>
<dbReference type="PANTHER" id="PTHR43280">
    <property type="entry name" value="ARAC-FAMILY TRANSCRIPTIONAL REGULATOR"/>
    <property type="match status" value="1"/>
</dbReference>
<evidence type="ECO:0000256" key="3">
    <source>
        <dbReference type="ARBA" id="ARBA00023125"/>
    </source>
</evidence>